<dbReference type="EMBL" id="BLAL01000074">
    <property type="protein sequence ID" value="GES83914.1"/>
    <property type="molecule type" value="Genomic_DNA"/>
</dbReference>
<dbReference type="AlphaFoldDB" id="A0A8H3QP85"/>
<evidence type="ECO:0000313" key="3">
    <source>
        <dbReference type="Proteomes" id="UP000615446"/>
    </source>
</evidence>
<evidence type="ECO:0000256" key="1">
    <source>
        <dbReference type="SAM" id="MobiDB-lite"/>
    </source>
</evidence>
<proteinExistence type="predicted"/>
<feature type="region of interest" description="Disordered" evidence="1">
    <location>
        <begin position="82"/>
        <end position="104"/>
    </location>
</feature>
<feature type="compositionally biased region" description="Basic and acidic residues" evidence="1">
    <location>
        <begin position="82"/>
        <end position="99"/>
    </location>
</feature>
<organism evidence="2 3">
    <name type="scientific">Rhizophagus clarus</name>
    <dbReference type="NCBI Taxonomy" id="94130"/>
    <lineage>
        <taxon>Eukaryota</taxon>
        <taxon>Fungi</taxon>
        <taxon>Fungi incertae sedis</taxon>
        <taxon>Mucoromycota</taxon>
        <taxon>Glomeromycotina</taxon>
        <taxon>Glomeromycetes</taxon>
        <taxon>Glomerales</taxon>
        <taxon>Glomeraceae</taxon>
        <taxon>Rhizophagus</taxon>
    </lineage>
</organism>
<name>A0A8H3QP85_9GLOM</name>
<evidence type="ECO:0000313" key="2">
    <source>
        <dbReference type="EMBL" id="GES83914.1"/>
    </source>
</evidence>
<comment type="caution">
    <text evidence="2">The sequence shown here is derived from an EMBL/GenBank/DDBJ whole genome shotgun (WGS) entry which is preliminary data.</text>
</comment>
<dbReference type="Proteomes" id="UP000615446">
    <property type="component" value="Unassembled WGS sequence"/>
</dbReference>
<accession>A0A8H3QP85</accession>
<reference evidence="2" key="1">
    <citation type="submission" date="2019-10" db="EMBL/GenBank/DDBJ databases">
        <title>Conservation and host-specific expression of non-tandemly repeated heterogenous ribosome RNA gene in arbuscular mycorrhizal fungi.</title>
        <authorList>
            <person name="Maeda T."/>
            <person name="Kobayashi Y."/>
            <person name="Nakagawa T."/>
            <person name="Ezawa T."/>
            <person name="Yamaguchi K."/>
            <person name="Bino T."/>
            <person name="Nishimoto Y."/>
            <person name="Shigenobu S."/>
            <person name="Kawaguchi M."/>
        </authorList>
    </citation>
    <scope>NUCLEOTIDE SEQUENCE</scope>
    <source>
        <strain evidence="2">HR1</strain>
    </source>
</reference>
<sequence>MTVTNKRLTALEYNSDRKRQEERQVNNNLRSKMTTVWRKENIHRISCSPFVDSNLPTIEEITAQLLQIEIMSEDQIITDHTRERENTTKSIMERKDAISAKDTSISQMSVEIQEPSRTNIGNAIA</sequence>
<gene>
    <name evidence="2" type="ORF">RCL2_001106100</name>
</gene>
<protein>
    <submittedName>
        <fullName evidence="2">Uncharacterized protein</fullName>
    </submittedName>
</protein>